<dbReference type="EMBL" id="CP120733">
    <property type="protein sequence ID" value="WFD08689.1"/>
    <property type="molecule type" value="Genomic_DNA"/>
</dbReference>
<evidence type="ECO:0000313" key="1">
    <source>
        <dbReference type="EMBL" id="WFD08689.1"/>
    </source>
</evidence>
<dbReference type="Pfam" id="PF13646">
    <property type="entry name" value="HEAT_2"/>
    <property type="match status" value="1"/>
</dbReference>
<accession>A0ABY8EAR2</accession>
<name>A0ABY8EAR2_9FIRM</name>
<dbReference type="SUPFAM" id="SSF48371">
    <property type="entry name" value="ARM repeat"/>
    <property type="match status" value="1"/>
</dbReference>
<protein>
    <submittedName>
        <fullName evidence="1">HEAT repeat domain-containing protein</fullName>
    </submittedName>
</protein>
<gene>
    <name evidence="1" type="ORF">P4S50_09770</name>
</gene>
<reference evidence="1 2" key="1">
    <citation type="submission" date="2023-03" db="EMBL/GenBank/DDBJ databases">
        <title>Complete genome sequence of Tepidibacter sp. SWIR-1, isolated from a deep-sea hydrothermal vent.</title>
        <authorList>
            <person name="Li X."/>
        </authorList>
    </citation>
    <scope>NUCLEOTIDE SEQUENCE [LARGE SCALE GENOMIC DNA]</scope>
    <source>
        <strain evidence="1 2">SWIR-1</strain>
    </source>
</reference>
<dbReference type="InterPro" id="IPR011989">
    <property type="entry name" value="ARM-like"/>
</dbReference>
<dbReference type="Gene3D" id="1.25.10.10">
    <property type="entry name" value="Leucine-rich Repeat Variant"/>
    <property type="match status" value="2"/>
</dbReference>
<proteinExistence type="predicted"/>
<organism evidence="1 2">
    <name type="scientific">Tepidibacter hydrothermalis</name>
    <dbReference type="NCBI Taxonomy" id="3036126"/>
    <lineage>
        <taxon>Bacteria</taxon>
        <taxon>Bacillati</taxon>
        <taxon>Bacillota</taxon>
        <taxon>Clostridia</taxon>
        <taxon>Peptostreptococcales</taxon>
        <taxon>Peptostreptococcaceae</taxon>
        <taxon>Tepidibacter</taxon>
    </lineage>
</organism>
<keyword evidence="2" id="KW-1185">Reference proteome</keyword>
<dbReference type="RefSeq" id="WP_277730598.1">
    <property type="nucleotide sequence ID" value="NZ_CP120733.1"/>
</dbReference>
<dbReference type="InterPro" id="IPR016024">
    <property type="entry name" value="ARM-type_fold"/>
</dbReference>
<evidence type="ECO:0000313" key="2">
    <source>
        <dbReference type="Proteomes" id="UP001222800"/>
    </source>
</evidence>
<dbReference type="Proteomes" id="UP001222800">
    <property type="component" value="Chromosome"/>
</dbReference>
<sequence>MNEYIDDTLVIGKYIKEIEEGKYGSSHNLFQDVVKGSNLGEYSQHVYNWAFNHECDSVRSNLSIAWAFHCFKNGDFDAINNMINMGCKFRRTVLVALEYVWSPIYFSDEMEKILLQCLEDESLDVRQKSAFVLNRIGEKNYDLSPYIELLEKHLYDHEKPRWGATVSKLVASALYLSALNDKTGKRAIDILKEHVRDEDKKTSRVCTAAYVNYLVDIKDFKSVDELISCKSKYIRMGVAEGLKYVIYDIKVDIDLSAIEQNLKCTDDAKISTCNDVITAKYWVEKFDFSPIRERLILLLKDRVQDVRCIAVEALREAAYKKHQDILSATPLLIELLSSKNPKILQQASSALWRSFHDMDKELLEKAVNALELLLQNKNRNVRNDANSALNRAYRCRKIEG</sequence>